<dbReference type="Proteomes" id="UP000477488">
    <property type="component" value="Unassembled WGS sequence"/>
</dbReference>
<feature type="binding site" evidence="10">
    <location>
        <begin position="149"/>
        <end position="152"/>
    </location>
    <ligand>
        <name>GTP</name>
        <dbReference type="ChEBI" id="CHEBI:37565"/>
    </ligand>
</feature>
<dbReference type="PROSITE" id="PS50936">
    <property type="entry name" value="ENGC_GTPASE"/>
    <property type="match status" value="1"/>
</dbReference>
<feature type="binding site" evidence="10">
    <location>
        <begin position="201"/>
        <end position="209"/>
    </location>
    <ligand>
        <name>GTP</name>
        <dbReference type="ChEBI" id="CHEBI:37565"/>
    </ligand>
</feature>
<dbReference type="HAMAP" id="MF_01820">
    <property type="entry name" value="GTPase_RsgA"/>
    <property type="match status" value="1"/>
</dbReference>
<dbReference type="RefSeq" id="WP_154509049.1">
    <property type="nucleotide sequence ID" value="NZ_VUMH01000002.1"/>
</dbReference>
<dbReference type="PANTHER" id="PTHR32120:SF10">
    <property type="entry name" value="SMALL RIBOSOMAL SUBUNIT BIOGENESIS GTPASE RSGA"/>
    <property type="match status" value="1"/>
</dbReference>
<evidence type="ECO:0000256" key="2">
    <source>
        <dbReference type="ARBA" id="ARBA00022517"/>
    </source>
</evidence>
<sequence>MNILIDYGAGDGFFAEAALYPDRHLARITSQHKGLYKVMTNQGEKLAEISGKFRHNAIALSRYPAVGDFVMLSLPEADAGHAVIHHVLQRKSAFTRKAVGLEEQTQLVAANIDIVFICMSLNNDYNLSRLERYLSVAWNSRALPVIILTKADLYADVSHILDEISALAPGVDVVTTSINDQSSHDGLRSYLKPGITASFIGSSGVGKSTLINLLAGKEVLRTSQVGQDDKGMHTTTRRELLLLPQGGIVIDTPGMRELGVEFVDLSRSFADIENLAMQCRFDDCTHGAEPGCAVKRALETGALDERRWANYQKLKRETRYRGLSSRQLESEKLNGMFENIGGMKKARAFLRQTDKRR</sequence>
<dbReference type="GO" id="GO:0005525">
    <property type="term" value="F:GTP binding"/>
    <property type="evidence" value="ECO:0007669"/>
    <property type="project" value="UniProtKB-UniRule"/>
</dbReference>
<dbReference type="InterPro" id="IPR012340">
    <property type="entry name" value="NA-bd_OB-fold"/>
</dbReference>
<evidence type="ECO:0000256" key="4">
    <source>
        <dbReference type="ARBA" id="ARBA00022730"/>
    </source>
</evidence>
<feature type="binding site" evidence="10">
    <location>
        <position position="286"/>
    </location>
    <ligand>
        <name>Zn(2+)</name>
        <dbReference type="ChEBI" id="CHEBI:29105"/>
    </ligand>
</feature>
<evidence type="ECO:0000256" key="8">
    <source>
        <dbReference type="ARBA" id="ARBA00022884"/>
    </source>
</evidence>
<evidence type="ECO:0000259" key="11">
    <source>
        <dbReference type="PROSITE" id="PS50936"/>
    </source>
</evidence>
<comment type="cofactor">
    <cofactor evidence="10">
        <name>Zn(2+)</name>
        <dbReference type="ChEBI" id="CHEBI:29105"/>
    </cofactor>
    <text evidence="10">Binds 1 zinc ion per subunit.</text>
</comment>
<evidence type="ECO:0000256" key="3">
    <source>
        <dbReference type="ARBA" id="ARBA00022723"/>
    </source>
</evidence>
<dbReference type="Gene3D" id="3.40.50.300">
    <property type="entry name" value="P-loop containing nucleotide triphosphate hydrolases"/>
    <property type="match status" value="1"/>
</dbReference>
<dbReference type="NCBIfam" id="TIGR00157">
    <property type="entry name" value="ribosome small subunit-dependent GTPase A"/>
    <property type="match status" value="1"/>
</dbReference>
<feature type="domain" description="CP-type G" evidence="12">
    <location>
        <begin position="101"/>
        <end position="258"/>
    </location>
</feature>
<dbReference type="AlphaFoldDB" id="A0A6L5XIT6"/>
<dbReference type="GO" id="GO:0003924">
    <property type="term" value="F:GTPase activity"/>
    <property type="evidence" value="ECO:0007669"/>
    <property type="project" value="UniProtKB-UniRule"/>
</dbReference>
<dbReference type="GO" id="GO:0046872">
    <property type="term" value="F:metal ion binding"/>
    <property type="evidence" value="ECO:0007669"/>
    <property type="project" value="UniProtKB-KW"/>
</dbReference>
<evidence type="ECO:0000256" key="1">
    <source>
        <dbReference type="ARBA" id="ARBA00022490"/>
    </source>
</evidence>
<dbReference type="SUPFAM" id="SSF52540">
    <property type="entry name" value="P-loop containing nucleoside triphosphate hydrolases"/>
    <property type="match status" value="1"/>
</dbReference>
<keyword evidence="4 10" id="KW-0699">rRNA-binding</keyword>
<dbReference type="Pfam" id="PF03193">
    <property type="entry name" value="RsgA_GTPase"/>
    <property type="match status" value="1"/>
</dbReference>
<comment type="function">
    <text evidence="10">One of several proteins that assist in the late maturation steps of the functional core of the 30S ribosomal subunit. Helps release RbfA from mature subunits. May play a role in the assembly of ribosomal proteins into the subunit. Circularly permuted GTPase that catalyzes slow GTP hydrolysis, GTPase activity is stimulated by the 30S ribosomal subunit.</text>
</comment>
<comment type="subcellular location">
    <subcellularLocation>
        <location evidence="10">Cytoplasm</location>
    </subcellularLocation>
</comment>
<dbReference type="GO" id="GO:0042274">
    <property type="term" value="P:ribosomal small subunit biogenesis"/>
    <property type="evidence" value="ECO:0007669"/>
    <property type="project" value="UniProtKB-UniRule"/>
</dbReference>
<reference evidence="13 14" key="1">
    <citation type="submission" date="2019-09" db="EMBL/GenBank/DDBJ databases">
        <title>In-depth cultivation of the pig gut microbiome towards novel bacterial diversity and tailored functional studies.</title>
        <authorList>
            <person name="Wylensek D."/>
            <person name="Hitch T.C.A."/>
            <person name="Clavel T."/>
        </authorList>
    </citation>
    <scope>NUCLEOTIDE SEQUENCE [LARGE SCALE GENOMIC DNA]</scope>
    <source>
        <strain evidence="13 14">PG-178-WT-4</strain>
    </source>
</reference>
<accession>A0A6L5XIT6</accession>
<gene>
    <name evidence="10 13" type="primary">rsgA</name>
    <name evidence="13" type="ORF">FYJ44_03080</name>
</gene>
<dbReference type="PANTHER" id="PTHR32120">
    <property type="entry name" value="SMALL RIBOSOMAL SUBUNIT BIOGENESIS GTPASE RSGA"/>
    <property type="match status" value="1"/>
</dbReference>
<evidence type="ECO:0000256" key="10">
    <source>
        <dbReference type="HAMAP-Rule" id="MF_01820"/>
    </source>
</evidence>
<keyword evidence="14" id="KW-1185">Reference proteome</keyword>
<dbReference type="SUPFAM" id="SSF50249">
    <property type="entry name" value="Nucleic acid-binding proteins"/>
    <property type="match status" value="1"/>
</dbReference>
<proteinExistence type="inferred from homology"/>
<keyword evidence="6 10" id="KW-0378">Hydrolase</keyword>
<comment type="subunit">
    <text evidence="10">Monomer. Associates with 30S ribosomal subunit, binds 16S rRNA.</text>
</comment>
<dbReference type="PROSITE" id="PS51721">
    <property type="entry name" value="G_CP"/>
    <property type="match status" value="1"/>
</dbReference>
<keyword evidence="1 10" id="KW-0963">Cytoplasm</keyword>
<keyword evidence="2 10" id="KW-0690">Ribosome biogenesis</keyword>
<evidence type="ECO:0000313" key="13">
    <source>
        <dbReference type="EMBL" id="MSS27047.1"/>
    </source>
</evidence>
<dbReference type="InterPro" id="IPR004881">
    <property type="entry name" value="Ribosome_biogen_GTPase_RsgA"/>
</dbReference>
<dbReference type="InterPro" id="IPR010914">
    <property type="entry name" value="RsgA_GTPase_dom"/>
</dbReference>
<dbReference type="EC" id="3.6.1.-" evidence="10"/>
<dbReference type="GO" id="GO:0005737">
    <property type="term" value="C:cytoplasm"/>
    <property type="evidence" value="ECO:0007669"/>
    <property type="project" value="UniProtKB-SubCell"/>
</dbReference>
<evidence type="ECO:0000259" key="12">
    <source>
        <dbReference type="PROSITE" id="PS51721"/>
    </source>
</evidence>
<feature type="binding site" evidence="10">
    <location>
        <position position="292"/>
    </location>
    <ligand>
        <name>Zn(2+)</name>
        <dbReference type="ChEBI" id="CHEBI:29105"/>
    </ligand>
</feature>
<keyword evidence="7 10" id="KW-0862">Zinc</keyword>
<feature type="binding site" evidence="10">
    <location>
        <position position="284"/>
    </location>
    <ligand>
        <name>Zn(2+)</name>
        <dbReference type="ChEBI" id="CHEBI:29105"/>
    </ligand>
</feature>
<dbReference type="GO" id="GO:0019843">
    <property type="term" value="F:rRNA binding"/>
    <property type="evidence" value="ECO:0007669"/>
    <property type="project" value="UniProtKB-KW"/>
</dbReference>
<evidence type="ECO:0000256" key="9">
    <source>
        <dbReference type="ARBA" id="ARBA00023134"/>
    </source>
</evidence>
<dbReference type="Gene3D" id="1.10.40.50">
    <property type="entry name" value="Probable gtpase engc, domain 3"/>
    <property type="match status" value="1"/>
</dbReference>
<keyword evidence="3 10" id="KW-0479">Metal-binding</keyword>
<dbReference type="InterPro" id="IPR027417">
    <property type="entry name" value="P-loop_NTPase"/>
</dbReference>
<dbReference type="CDD" id="cd01854">
    <property type="entry name" value="YjeQ_EngC"/>
    <property type="match status" value="1"/>
</dbReference>
<evidence type="ECO:0000313" key="14">
    <source>
        <dbReference type="Proteomes" id="UP000477488"/>
    </source>
</evidence>
<name>A0A6L5XIT6_9BACT</name>
<dbReference type="EMBL" id="VUMH01000002">
    <property type="protein sequence ID" value="MSS27047.1"/>
    <property type="molecule type" value="Genomic_DNA"/>
</dbReference>
<evidence type="ECO:0000256" key="6">
    <source>
        <dbReference type="ARBA" id="ARBA00022801"/>
    </source>
</evidence>
<organism evidence="13 14">
    <name type="scientific">Desulfovibrio porci</name>
    <dbReference type="NCBI Taxonomy" id="2605782"/>
    <lineage>
        <taxon>Bacteria</taxon>
        <taxon>Pseudomonadati</taxon>
        <taxon>Thermodesulfobacteriota</taxon>
        <taxon>Desulfovibrionia</taxon>
        <taxon>Desulfovibrionales</taxon>
        <taxon>Desulfovibrionaceae</taxon>
        <taxon>Desulfovibrio</taxon>
    </lineage>
</organism>
<protein>
    <recommendedName>
        <fullName evidence="10">Small ribosomal subunit biogenesis GTPase RsgA</fullName>
        <ecNumber evidence="10">3.6.1.-</ecNumber>
    </recommendedName>
</protein>
<keyword evidence="5 10" id="KW-0547">Nucleotide-binding</keyword>
<feature type="binding site" evidence="10">
    <location>
        <position position="279"/>
    </location>
    <ligand>
        <name>Zn(2+)</name>
        <dbReference type="ChEBI" id="CHEBI:29105"/>
    </ligand>
</feature>
<keyword evidence="9 10" id="KW-0342">GTP-binding</keyword>
<comment type="similarity">
    <text evidence="10">Belongs to the TRAFAC class YlqF/YawG GTPase family. RsgA subfamily.</text>
</comment>
<feature type="domain" description="EngC GTPase" evidence="11">
    <location>
        <begin position="110"/>
        <end position="256"/>
    </location>
</feature>
<keyword evidence="8 10" id="KW-0694">RNA-binding</keyword>
<dbReference type="InterPro" id="IPR030378">
    <property type="entry name" value="G_CP_dom"/>
</dbReference>
<evidence type="ECO:0000256" key="7">
    <source>
        <dbReference type="ARBA" id="ARBA00022833"/>
    </source>
</evidence>
<dbReference type="Gene3D" id="2.40.50.140">
    <property type="entry name" value="Nucleic acid-binding proteins"/>
    <property type="match status" value="1"/>
</dbReference>
<comment type="caution">
    <text evidence="13">The sequence shown here is derived from an EMBL/GenBank/DDBJ whole genome shotgun (WGS) entry which is preliminary data.</text>
</comment>
<evidence type="ECO:0000256" key="5">
    <source>
        <dbReference type="ARBA" id="ARBA00022741"/>
    </source>
</evidence>